<accession>A0A0S2T9G4</accession>
<name>A0A0S2T9G4_9GAMM</name>
<dbReference type="Proteomes" id="UP000055136">
    <property type="component" value="Chromosome"/>
</dbReference>
<dbReference type="STRING" id="1748243.Tel_00595"/>
<reference evidence="1" key="1">
    <citation type="submission" date="2015-10" db="EMBL/GenBank/DDBJ databases">
        <title>Description of Candidatus Tenderia electrophaga gen. nov, sp. nov., an Uncultivated Electroautotroph from a Biocathode Enrichment.</title>
        <authorList>
            <person name="Eddie B.J."/>
            <person name="Malanoski A.P."/>
            <person name="Wang Z."/>
            <person name="Hall R.J."/>
            <person name="Oh S.D."/>
            <person name="Heiner C."/>
            <person name="Lin B."/>
            <person name="Strycharz-Glaven S.M."/>
        </authorList>
    </citation>
    <scope>NUCLEOTIDE SEQUENCE [LARGE SCALE GENOMIC DNA]</scope>
    <source>
        <strain evidence="1">NRL1</strain>
    </source>
</reference>
<dbReference type="AlphaFoldDB" id="A0A0S2T9G4"/>
<gene>
    <name evidence="1" type="ORF">Tel_00595</name>
</gene>
<keyword evidence="2" id="KW-1185">Reference proteome</keyword>
<organism evidence="1 2">
    <name type="scientific">Candidatus Tenderia electrophaga</name>
    <dbReference type="NCBI Taxonomy" id="1748243"/>
    <lineage>
        <taxon>Bacteria</taxon>
        <taxon>Pseudomonadati</taxon>
        <taxon>Pseudomonadota</taxon>
        <taxon>Gammaproteobacteria</taxon>
        <taxon>Candidatus Tenderiales</taxon>
        <taxon>Candidatus Tenderiaceae</taxon>
        <taxon>Candidatus Tenderia</taxon>
    </lineage>
</organism>
<dbReference type="KEGG" id="tee:Tel_00595"/>
<evidence type="ECO:0000313" key="1">
    <source>
        <dbReference type="EMBL" id="ALP51756.1"/>
    </source>
</evidence>
<protein>
    <submittedName>
        <fullName evidence="1">Uncharacterized protein</fullName>
    </submittedName>
</protein>
<dbReference type="EMBL" id="CP013099">
    <property type="protein sequence ID" value="ALP51756.1"/>
    <property type="molecule type" value="Genomic_DNA"/>
</dbReference>
<proteinExistence type="predicted"/>
<evidence type="ECO:0000313" key="2">
    <source>
        <dbReference type="Proteomes" id="UP000055136"/>
    </source>
</evidence>
<sequence length="115" mass="12288">MLKLSNAMARWGTADFEDTLKSEIEQLSVAQLPLQQALSSSSYALDQPFQVMVNAVSDRGAVVGVKAGIFYAGTVAGCSCADDPTPAAVQPEYCELEFIIDKQTGAARVRLLSED</sequence>